<dbReference type="CDD" id="cd04513">
    <property type="entry name" value="Glycosylasparaginase"/>
    <property type="match status" value="1"/>
</dbReference>
<dbReference type="GO" id="GO:0005737">
    <property type="term" value="C:cytoplasm"/>
    <property type="evidence" value="ECO:0007669"/>
    <property type="project" value="TreeGrafter"/>
</dbReference>
<evidence type="ECO:0008006" key="2">
    <source>
        <dbReference type="Google" id="ProtNLM"/>
    </source>
</evidence>
<dbReference type="InterPro" id="IPR000246">
    <property type="entry name" value="Peptidase_T2"/>
</dbReference>
<organism evidence="1">
    <name type="scientific">marine metagenome</name>
    <dbReference type="NCBI Taxonomy" id="408172"/>
    <lineage>
        <taxon>unclassified sequences</taxon>
        <taxon>metagenomes</taxon>
        <taxon>ecological metagenomes</taxon>
    </lineage>
</organism>
<evidence type="ECO:0000313" key="1">
    <source>
        <dbReference type="EMBL" id="SVA13778.1"/>
    </source>
</evidence>
<dbReference type="InterPro" id="IPR029055">
    <property type="entry name" value="Ntn_hydrolases_N"/>
</dbReference>
<gene>
    <name evidence="1" type="ORF">METZ01_LOCUS66632</name>
</gene>
<dbReference type="AlphaFoldDB" id="A0A381TDW7"/>
<dbReference type="Gene3D" id="3.60.20.30">
    <property type="entry name" value="(Glycosyl)asparaginase"/>
    <property type="match status" value="1"/>
</dbReference>
<protein>
    <recommendedName>
        <fullName evidence="2">Asparaginase</fullName>
    </recommendedName>
</protein>
<name>A0A381TDW7_9ZZZZ</name>
<accession>A0A381TDW7</accession>
<proteinExistence type="predicted"/>
<sequence>MYTGLVITSANGDVGIGESIKVLKNGGTALDAIVAGIRAVESNLSDHSVGRGGLPNLLGQVELDASVMDGQTLHAGAVAGLKNFEHPISIARKVMEELPHVMLVDRGAARFAKEMGFHPRNLLTAAAKKKWVEGLDERGEGLKGMDKYLENLRKYSSNLPTAKHLGTVNFIARDRKGNIASGVSTSGLGWKYPGRVGDSPIIGAGNFADNRYGSAACTGRGELSMRACTARSVVMYLQSGMTLMDAGQKAMEDLKDYQDHFGTYMNIVCMDKDGETAAFSFAESTTYNVQNEEMDRYKELPRKKINI</sequence>
<dbReference type="PANTHER" id="PTHR10188:SF6">
    <property type="entry name" value="N(4)-(BETA-N-ACETYLGLUCOSAMINYL)-L-ASPARAGINASE"/>
    <property type="match status" value="1"/>
</dbReference>
<reference evidence="1" key="1">
    <citation type="submission" date="2018-05" db="EMBL/GenBank/DDBJ databases">
        <authorList>
            <person name="Lanie J.A."/>
            <person name="Ng W.-L."/>
            <person name="Kazmierczak K.M."/>
            <person name="Andrzejewski T.M."/>
            <person name="Davidsen T.M."/>
            <person name="Wayne K.J."/>
            <person name="Tettelin H."/>
            <person name="Glass J.I."/>
            <person name="Rusch D."/>
            <person name="Podicherti R."/>
            <person name="Tsui H.-C.T."/>
            <person name="Winkler M.E."/>
        </authorList>
    </citation>
    <scope>NUCLEOTIDE SEQUENCE</scope>
</reference>
<dbReference type="EMBL" id="UINC01004363">
    <property type="protein sequence ID" value="SVA13778.1"/>
    <property type="molecule type" value="Genomic_DNA"/>
</dbReference>
<dbReference type="PANTHER" id="PTHR10188">
    <property type="entry name" value="L-ASPARAGINASE"/>
    <property type="match status" value="1"/>
</dbReference>
<dbReference type="GO" id="GO:0016811">
    <property type="term" value="F:hydrolase activity, acting on carbon-nitrogen (but not peptide) bonds, in linear amides"/>
    <property type="evidence" value="ECO:0007669"/>
    <property type="project" value="UniProtKB-ARBA"/>
</dbReference>
<dbReference type="SUPFAM" id="SSF56235">
    <property type="entry name" value="N-terminal nucleophile aminohydrolases (Ntn hydrolases)"/>
    <property type="match status" value="1"/>
</dbReference>
<dbReference type="Pfam" id="PF01112">
    <property type="entry name" value="Asparaginase_2"/>
    <property type="match status" value="1"/>
</dbReference>